<organism evidence="1 2">
    <name type="scientific">Thiorhodovibrio frisius</name>
    <dbReference type="NCBI Taxonomy" id="631362"/>
    <lineage>
        <taxon>Bacteria</taxon>
        <taxon>Pseudomonadati</taxon>
        <taxon>Pseudomonadota</taxon>
        <taxon>Gammaproteobacteria</taxon>
        <taxon>Chromatiales</taxon>
        <taxon>Chromatiaceae</taxon>
        <taxon>Thiorhodovibrio</taxon>
    </lineage>
</organism>
<evidence type="ECO:0000313" key="2">
    <source>
        <dbReference type="Proteomes" id="UP000002964"/>
    </source>
</evidence>
<dbReference type="EMBL" id="JH603163">
    <property type="protein sequence ID" value="EIC23891.1"/>
    <property type="molecule type" value="Genomic_DNA"/>
</dbReference>
<dbReference type="STRING" id="631362.Thi970DRAFT_00022"/>
<gene>
    <name evidence="1" type="ORF">Thi970DRAFT_00022</name>
</gene>
<dbReference type="AlphaFoldDB" id="H8YVF1"/>
<dbReference type="RefSeq" id="WP_009146514.1">
    <property type="nucleotide sequence ID" value="NZ_CP121471.1"/>
</dbReference>
<keyword evidence="2" id="KW-1185">Reference proteome</keyword>
<dbReference type="Proteomes" id="UP000002964">
    <property type="component" value="Unassembled WGS sequence"/>
</dbReference>
<reference evidence="1 2" key="2">
    <citation type="submission" date="2011-11" db="EMBL/GenBank/DDBJ databases">
        <authorList>
            <consortium name="US DOE Joint Genome Institute"/>
            <person name="Lucas S."/>
            <person name="Han J."/>
            <person name="Lapidus A."/>
            <person name="Cheng J.-F."/>
            <person name="Goodwin L."/>
            <person name="Pitluck S."/>
            <person name="Peters L."/>
            <person name="Ovchinnikova G."/>
            <person name="Zhang X."/>
            <person name="Detter J.C."/>
            <person name="Han C."/>
            <person name="Tapia R."/>
            <person name="Land M."/>
            <person name="Hauser L."/>
            <person name="Kyrpides N."/>
            <person name="Ivanova N."/>
            <person name="Pagani I."/>
            <person name="Vogl K."/>
            <person name="Liu Z."/>
            <person name="Overmann J."/>
            <person name="Frigaard N.-U."/>
            <person name="Bryant D."/>
            <person name="Woyke T."/>
        </authorList>
    </citation>
    <scope>NUCLEOTIDE SEQUENCE [LARGE SCALE GENOMIC DNA]</scope>
    <source>
        <strain evidence="1 2">970</strain>
    </source>
</reference>
<evidence type="ECO:0000313" key="1">
    <source>
        <dbReference type="EMBL" id="EIC23891.1"/>
    </source>
</evidence>
<sequence>MGEKDGFRRGPGIIGGQVDEQAAFDLLRACDRHSTEDEQERTNKITRIEIKRFFVIQIVSLSGVEIQAGQAPAQPPDATRFMMPGFLSTWLQTGPFYVRISANSLSVRDIVQGKTVELQPLAAIDRRRKPERILVIGEAAQQANRAEGCEDILERRYPGNAWLPEPPKWVRRR</sequence>
<reference evidence="2" key="1">
    <citation type="submission" date="2011-06" db="EMBL/GenBank/DDBJ databases">
        <authorList>
            <consortium name="US DOE Joint Genome Institute (JGI-PGF)"/>
            <person name="Lucas S."/>
            <person name="Han J."/>
            <person name="Lapidus A."/>
            <person name="Cheng J.-F."/>
            <person name="Goodwin L."/>
            <person name="Pitluck S."/>
            <person name="Peters L."/>
            <person name="Land M.L."/>
            <person name="Hauser L."/>
            <person name="Vogl K."/>
            <person name="Liu Z."/>
            <person name="Overmann J."/>
            <person name="Frigaard N.-U."/>
            <person name="Bryant D.A."/>
            <person name="Woyke T.J."/>
        </authorList>
    </citation>
    <scope>NUCLEOTIDE SEQUENCE [LARGE SCALE GENOMIC DNA]</scope>
    <source>
        <strain evidence="2">970</strain>
    </source>
</reference>
<protein>
    <submittedName>
        <fullName evidence="1">Uncharacterized protein</fullName>
    </submittedName>
</protein>
<name>H8YVF1_9GAMM</name>
<accession>H8YVF1</accession>
<proteinExistence type="predicted"/>
<dbReference type="HOGENOM" id="CLU_1546862_0_0_6"/>